<name>A0A917K957_9PSEU</name>
<dbReference type="EMBL" id="BMMT01000021">
    <property type="protein sequence ID" value="GGJ03259.1"/>
    <property type="molecule type" value="Genomic_DNA"/>
</dbReference>
<dbReference type="AlphaFoldDB" id="A0A917K957"/>
<keyword evidence="5" id="KW-1185">Reference proteome</keyword>
<comment type="caution">
    <text evidence="3">The sequence shown here is derived from an EMBL/GenBank/DDBJ whole genome shotgun (WGS) entry which is preliminary data.</text>
</comment>
<feature type="signal peptide" evidence="1">
    <location>
        <begin position="1"/>
        <end position="24"/>
    </location>
</feature>
<keyword evidence="1" id="KW-0732">Signal</keyword>
<accession>A0A917K957</accession>
<reference evidence="3" key="3">
    <citation type="submission" date="2020-09" db="EMBL/GenBank/DDBJ databases">
        <authorList>
            <person name="Sun Q."/>
            <person name="Zhou Y."/>
        </authorList>
    </citation>
    <scope>NUCLEOTIDE SEQUENCE</scope>
    <source>
        <strain evidence="3">CGMCC 4.7206</strain>
    </source>
</reference>
<feature type="chain" id="PRO_5037021999" evidence="1">
    <location>
        <begin position="25"/>
        <end position="76"/>
    </location>
</feature>
<reference evidence="3 4" key="1">
    <citation type="journal article" date="2014" name="Int. J. Syst. Evol. Microbiol.">
        <title>Complete genome sequence of Corynebacterium casei LMG S-19264T (=DSM 44701T), isolated from a smear-ripened cheese.</title>
        <authorList>
            <consortium name="US DOE Joint Genome Institute (JGI-PGF)"/>
            <person name="Walter F."/>
            <person name="Albersmeier A."/>
            <person name="Kalinowski J."/>
            <person name="Ruckert C."/>
        </authorList>
    </citation>
    <scope>NUCLEOTIDE SEQUENCE [LARGE SCALE GENOMIC DNA]</scope>
    <source>
        <strain evidence="3 4">CGMCC 4.7206</strain>
    </source>
</reference>
<reference evidence="2" key="4">
    <citation type="submission" date="2023-12" db="EMBL/GenBank/DDBJ databases">
        <authorList>
            <person name="Sun Q."/>
            <person name="Inoue M."/>
        </authorList>
    </citation>
    <scope>NUCLEOTIDE SEQUENCE</scope>
    <source>
        <strain evidence="2">JCM 10664</strain>
    </source>
</reference>
<evidence type="ECO:0000313" key="2">
    <source>
        <dbReference type="EMBL" id="GAA0504280.1"/>
    </source>
</evidence>
<protein>
    <submittedName>
        <fullName evidence="3">Uncharacterized protein</fullName>
    </submittedName>
</protein>
<reference evidence="2 5" key="2">
    <citation type="journal article" date="2019" name="Int. J. Syst. Evol. Microbiol.">
        <title>The Global Catalogue of Microorganisms (GCM) 10K type strain sequencing project: providing services to taxonomists for standard genome sequencing and annotation.</title>
        <authorList>
            <consortium name="The Broad Institute Genomics Platform"/>
            <consortium name="The Broad Institute Genome Sequencing Center for Infectious Disease"/>
            <person name="Wu L."/>
            <person name="Ma J."/>
        </authorList>
    </citation>
    <scope>NUCLEOTIDE SEQUENCE [LARGE SCALE GENOMIC DNA]</scope>
    <source>
        <strain evidence="2 5">JCM 10664</strain>
    </source>
</reference>
<proteinExistence type="predicted"/>
<dbReference type="Proteomes" id="UP000597989">
    <property type="component" value="Unassembled WGS sequence"/>
</dbReference>
<evidence type="ECO:0000313" key="3">
    <source>
        <dbReference type="EMBL" id="GGJ03259.1"/>
    </source>
</evidence>
<gene>
    <name evidence="2" type="ORF">GCM10009545_02560</name>
    <name evidence="3" type="ORF">GCM10011581_45430</name>
</gene>
<sequence length="76" mass="8462">MIRTMLVGVALLAGTLAFSTPAMAASGYDTFAGVYPNDEAVVQACRDGVADERWVDMTDCYFKHRTDGQWELWVRI</sequence>
<organism evidence="3 4">
    <name type="scientific">Saccharopolyspora thermophila</name>
    <dbReference type="NCBI Taxonomy" id="89367"/>
    <lineage>
        <taxon>Bacteria</taxon>
        <taxon>Bacillati</taxon>
        <taxon>Actinomycetota</taxon>
        <taxon>Actinomycetes</taxon>
        <taxon>Pseudonocardiales</taxon>
        <taxon>Pseudonocardiaceae</taxon>
        <taxon>Saccharopolyspora</taxon>
    </lineage>
</organism>
<evidence type="ECO:0000313" key="4">
    <source>
        <dbReference type="Proteomes" id="UP000597989"/>
    </source>
</evidence>
<evidence type="ECO:0000313" key="5">
    <source>
        <dbReference type="Proteomes" id="UP001500220"/>
    </source>
</evidence>
<dbReference type="Proteomes" id="UP001500220">
    <property type="component" value="Unassembled WGS sequence"/>
</dbReference>
<dbReference type="RefSeq" id="WP_188991014.1">
    <property type="nucleotide sequence ID" value="NZ_BAAAHC010000001.1"/>
</dbReference>
<evidence type="ECO:0000256" key="1">
    <source>
        <dbReference type="SAM" id="SignalP"/>
    </source>
</evidence>
<dbReference type="EMBL" id="BAAAHC010000001">
    <property type="protein sequence ID" value="GAA0504280.1"/>
    <property type="molecule type" value="Genomic_DNA"/>
</dbReference>